<feature type="compositionally biased region" description="Basic and acidic residues" evidence="5">
    <location>
        <begin position="398"/>
        <end position="408"/>
    </location>
</feature>
<reference evidence="7" key="2">
    <citation type="submission" date="2020-11" db="EMBL/GenBank/DDBJ databases">
        <authorList>
            <person name="McCartney M.A."/>
            <person name="Auch B."/>
            <person name="Kono T."/>
            <person name="Mallez S."/>
            <person name="Becker A."/>
            <person name="Gohl D.M."/>
            <person name="Silverstein K.A.T."/>
            <person name="Koren S."/>
            <person name="Bechman K.B."/>
            <person name="Herman A."/>
            <person name="Abrahante J.E."/>
            <person name="Garbe J."/>
        </authorList>
    </citation>
    <scope>NUCLEOTIDE SEQUENCE</scope>
    <source>
        <strain evidence="7">Duluth1</strain>
        <tissue evidence="7">Whole animal</tissue>
    </source>
</reference>
<feature type="compositionally biased region" description="Polar residues" evidence="5">
    <location>
        <begin position="627"/>
        <end position="642"/>
    </location>
</feature>
<feature type="compositionally biased region" description="Low complexity" evidence="5">
    <location>
        <begin position="455"/>
        <end position="467"/>
    </location>
</feature>
<feature type="compositionally biased region" description="Polar residues" evidence="5">
    <location>
        <begin position="367"/>
        <end position="380"/>
    </location>
</feature>
<feature type="compositionally biased region" description="Basic and acidic residues" evidence="5">
    <location>
        <begin position="300"/>
        <end position="309"/>
    </location>
</feature>
<feature type="compositionally biased region" description="Polar residues" evidence="5">
    <location>
        <begin position="804"/>
        <end position="818"/>
    </location>
</feature>
<feature type="compositionally biased region" description="Low complexity" evidence="5">
    <location>
        <begin position="247"/>
        <end position="256"/>
    </location>
</feature>
<keyword evidence="4 6" id="KW-0472">Membrane</keyword>
<dbReference type="GO" id="GO:0005886">
    <property type="term" value="C:plasma membrane"/>
    <property type="evidence" value="ECO:0007669"/>
    <property type="project" value="TreeGrafter"/>
</dbReference>
<feature type="compositionally biased region" description="Polar residues" evidence="5">
    <location>
        <begin position="327"/>
        <end position="342"/>
    </location>
</feature>
<accession>A0A9D4LJN5</accession>
<comment type="subcellular location">
    <subcellularLocation>
        <location evidence="1">Membrane</location>
        <topology evidence="1">Multi-pass membrane protein</topology>
    </subcellularLocation>
</comment>
<name>A0A9D4LJN5_DREPO</name>
<feature type="transmembrane region" description="Helical" evidence="6">
    <location>
        <begin position="1101"/>
        <end position="1125"/>
    </location>
</feature>
<dbReference type="InterPro" id="IPR018499">
    <property type="entry name" value="Tetraspanin/Peripherin"/>
</dbReference>
<dbReference type="Gene3D" id="1.10.1450.10">
    <property type="entry name" value="Tetraspanin"/>
    <property type="match status" value="1"/>
</dbReference>
<feature type="compositionally biased region" description="Polar residues" evidence="5">
    <location>
        <begin position="424"/>
        <end position="433"/>
    </location>
</feature>
<feature type="compositionally biased region" description="Polar residues" evidence="5">
    <location>
        <begin position="669"/>
        <end position="680"/>
    </location>
</feature>
<feature type="region of interest" description="Disordered" evidence="5">
    <location>
        <begin position="1177"/>
        <end position="1249"/>
    </location>
</feature>
<feature type="compositionally biased region" description="Polar residues" evidence="5">
    <location>
        <begin position="257"/>
        <end position="272"/>
    </location>
</feature>
<reference evidence="7" key="1">
    <citation type="journal article" date="2019" name="bioRxiv">
        <title>The Genome of the Zebra Mussel, Dreissena polymorpha: A Resource for Invasive Species Research.</title>
        <authorList>
            <person name="McCartney M.A."/>
            <person name="Auch B."/>
            <person name="Kono T."/>
            <person name="Mallez S."/>
            <person name="Zhang Y."/>
            <person name="Obille A."/>
            <person name="Becker A."/>
            <person name="Abrahante J.E."/>
            <person name="Garbe J."/>
            <person name="Badalamenti J.P."/>
            <person name="Herman A."/>
            <person name="Mangelson H."/>
            <person name="Liachko I."/>
            <person name="Sullivan S."/>
            <person name="Sone E.D."/>
            <person name="Koren S."/>
            <person name="Silverstein K.A.T."/>
            <person name="Beckman K.B."/>
            <person name="Gohl D.M."/>
        </authorList>
    </citation>
    <scope>NUCLEOTIDE SEQUENCE</scope>
    <source>
        <strain evidence="7">Duluth1</strain>
        <tissue evidence="7">Whole animal</tissue>
    </source>
</reference>
<dbReference type="Pfam" id="PF00335">
    <property type="entry name" value="Tetraspanin"/>
    <property type="match status" value="1"/>
</dbReference>
<dbReference type="EMBL" id="JAIWYP010000003">
    <property type="protein sequence ID" value="KAH3859793.1"/>
    <property type="molecule type" value="Genomic_DNA"/>
</dbReference>
<evidence type="ECO:0000256" key="4">
    <source>
        <dbReference type="ARBA" id="ARBA00023136"/>
    </source>
</evidence>
<gene>
    <name evidence="7" type="ORF">DPMN_102616</name>
</gene>
<feature type="transmembrane region" description="Helical" evidence="6">
    <location>
        <begin position="940"/>
        <end position="965"/>
    </location>
</feature>
<evidence type="ECO:0000256" key="6">
    <source>
        <dbReference type="SAM" id="Phobius"/>
    </source>
</evidence>
<dbReference type="Proteomes" id="UP000828390">
    <property type="component" value="Unassembled WGS sequence"/>
</dbReference>
<keyword evidence="8" id="KW-1185">Reference proteome</keyword>
<comment type="caution">
    <text evidence="7">The sequence shown here is derived from an EMBL/GenBank/DDBJ whole genome shotgun (WGS) entry which is preliminary data.</text>
</comment>
<keyword evidence="3 6" id="KW-1133">Transmembrane helix</keyword>
<feature type="region of interest" description="Disordered" evidence="5">
    <location>
        <begin position="750"/>
        <end position="769"/>
    </location>
</feature>
<feature type="compositionally biased region" description="Polar residues" evidence="5">
    <location>
        <begin position="510"/>
        <end position="526"/>
    </location>
</feature>
<evidence type="ECO:0000256" key="3">
    <source>
        <dbReference type="ARBA" id="ARBA00022989"/>
    </source>
</evidence>
<evidence type="ECO:0000313" key="8">
    <source>
        <dbReference type="Proteomes" id="UP000828390"/>
    </source>
</evidence>
<feature type="region of interest" description="Disordered" evidence="5">
    <location>
        <begin position="177"/>
        <end position="204"/>
    </location>
</feature>
<evidence type="ECO:0008006" key="9">
    <source>
        <dbReference type="Google" id="ProtNLM"/>
    </source>
</evidence>
<feature type="region of interest" description="Disordered" evidence="5">
    <location>
        <begin position="224"/>
        <end position="722"/>
    </location>
</feature>
<protein>
    <recommendedName>
        <fullName evidence="9">Tetraspanin</fullName>
    </recommendedName>
</protein>
<proteinExistence type="predicted"/>
<feature type="compositionally biased region" description="Basic and acidic residues" evidence="5">
    <location>
        <begin position="1199"/>
        <end position="1210"/>
    </location>
</feature>
<feature type="region of interest" description="Disordered" evidence="5">
    <location>
        <begin position="804"/>
        <end position="831"/>
    </location>
</feature>
<sequence>MAYFGNSMFGHNLEFAAYASETSGGFGNSNGKRSGFSAGGPSFGNSSFYPNDINGALLAQNNPHLAGNYGLQGSFLMRQNSLLAEMTKSKDERKKNPWGSSSFSYPLGSIDNSVLQGLNFEKPEEKKRPKLQKQMSMVPQTGDDDEEIEEKPFMDKKTRAPSFASDPVNMRSKTISTQSMPIQGAENARITRSMSINEGRRQPANMDLAMPMLKRQQSLDAEKFRRKSLKRKPSFSFHFGSHRRSSKSVSDTNSVSGVQSDTPSAQSPQRSRSNTHESRTSTNTDSSTLQPSVSSKGSKNKLDDEKAHEQLILSLMNPAPKDEVFDSMSSPEDNSTNYSHMPSQKHEQSSAPREQPEQKKSPKQSKDINPTSPVRQNPNNIYIPPQKYEQPSQLSQRQEQKTSQKPNKDINSSSPIRQYLPPIDNQTKRQSPSPAHATALTEMPQIPEGPRDVAPPLNKKNLNPDPNVSDCSNDTTYYDCASQQNSPRNGRIEVSAPVESLPRPKKKTGNDTSISTDGEDTTSTCDTPPRKMYQNSRPMYQPVVDYPNESPHKPYENLEVYTNQKIPNEKVNSKEVARQKPRRPNIPRDSFQGPDTQTPESEIHHPILSRNIQNGNEPKDQHESGESSESGYATSHHPLSQQEDYHMKVSQYVRSLPSNPDINEKHSGSDTGVKNGSLSDSDSDEQHSVVTKPKKIQIKGVDCVSGSESEDNGNKSDSDVSVSQLEVMKILESPIHVRERVADNLNKMKNDPNFTGILPSPQELYRKGDNSSYPQIMEIKADPKFDQNDLPDGIKQQPKENLTQASEVNLNRSNGPDSSRSDKSSKAQNTDRQFSIKEKIFERLNSNYGRPYESSFETKTTSCINVLLNILNMILFLASMAIIGICLWLILKDFNVDDVTSMLGDNLMQVIVYITLSAAGVAVLAACCLCCGVRDSRNGLAFYAFALVLATIAFGTSCILTTIFADKLSGIEYRFNFKDKLLTIYGLTTDIETKILTDAWDAMQTEFQCCGAEGHENDTDSWALYSKTAWLQNNPDRGLIFVPESCCRKNSNTKICQGSDNKHLGPPRWPYSKAFPHSNPALNTDGCYPFLSSYLQTLSKLAALTTGCLAGLYFLAIMLTWIFCFKKRRDFQIYYCYSQEDEEMYCNSENNEESLRLVISESEHYFHHDKLDSDETKLMGLPTRAPEKSSLKSSNDYSKPVHQEHADQRKSVKTAYFEDEQESESEMYEDHGSEKHSPRDQRESDNFIDRDTERFEPLSETPSDVIDRRNMWLSGSNGGHLLSLAITEEDSDYQDTDDDIPKGAANDFLRRLGAIISGRGGDREMSPVCLRVLSLMQRVRSHWPISIVYNHAPPSVAEAD</sequence>
<evidence type="ECO:0000313" key="7">
    <source>
        <dbReference type="EMBL" id="KAH3859793.1"/>
    </source>
</evidence>
<evidence type="ECO:0000256" key="2">
    <source>
        <dbReference type="ARBA" id="ARBA00022692"/>
    </source>
</evidence>
<evidence type="ECO:0000256" key="5">
    <source>
        <dbReference type="SAM" id="MobiDB-lite"/>
    </source>
</evidence>
<dbReference type="SUPFAM" id="SSF48652">
    <property type="entry name" value="Tetraspanin"/>
    <property type="match status" value="1"/>
</dbReference>
<dbReference type="InterPro" id="IPR008952">
    <property type="entry name" value="Tetraspanin_EC2_sf"/>
</dbReference>
<feature type="transmembrane region" description="Helical" evidence="6">
    <location>
        <begin position="910"/>
        <end position="933"/>
    </location>
</feature>
<feature type="compositionally biased region" description="Polar residues" evidence="5">
    <location>
        <begin position="652"/>
        <end position="661"/>
    </location>
</feature>
<organism evidence="7 8">
    <name type="scientific">Dreissena polymorpha</name>
    <name type="common">Zebra mussel</name>
    <name type="synonym">Mytilus polymorpha</name>
    <dbReference type="NCBI Taxonomy" id="45954"/>
    <lineage>
        <taxon>Eukaryota</taxon>
        <taxon>Metazoa</taxon>
        <taxon>Spiralia</taxon>
        <taxon>Lophotrochozoa</taxon>
        <taxon>Mollusca</taxon>
        <taxon>Bivalvia</taxon>
        <taxon>Autobranchia</taxon>
        <taxon>Heteroconchia</taxon>
        <taxon>Euheterodonta</taxon>
        <taxon>Imparidentia</taxon>
        <taxon>Neoheterodontei</taxon>
        <taxon>Myida</taxon>
        <taxon>Dreissenoidea</taxon>
        <taxon>Dreissenidae</taxon>
        <taxon>Dreissena</taxon>
    </lineage>
</organism>
<dbReference type="PANTHER" id="PTHR19282:SF544">
    <property type="entry name" value="TETRASPANIN"/>
    <property type="match status" value="1"/>
</dbReference>
<feature type="region of interest" description="Disordered" evidence="5">
    <location>
        <begin position="122"/>
        <end position="149"/>
    </location>
</feature>
<feature type="transmembrane region" description="Helical" evidence="6">
    <location>
        <begin position="866"/>
        <end position="890"/>
    </location>
</feature>
<feature type="compositionally biased region" description="Basic and acidic residues" evidence="5">
    <location>
        <begin position="344"/>
        <end position="366"/>
    </location>
</feature>
<dbReference type="PANTHER" id="PTHR19282">
    <property type="entry name" value="TETRASPANIN"/>
    <property type="match status" value="1"/>
</dbReference>
<evidence type="ECO:0000256" key="1">
    <source>
        <dbReference type="ARBA" id="ARBA00004141"/>
    </source>
</evidence>
<feature type="compositionally biased region" description="Basic and acidic residues" evidence="5">
    <location>
        <begin position="567"/>
        <end position="578"/>
    </location>
</feature>
<feature type="compositionally biased region" description="Acidic residues" evidence="5">
    <location>
        <begin position="1217"/>
        <end position="1227"/>
    </location>
</feature>
<feature type="compositionally biased region" description="Basic and acidic residues" evidence="5">
    <location>
        <begin position="1228"/>
        <end position="1249"/>
    </location>
</feature>
<keyword evidence="2 6" id="KW-0812">Transmembrane</keyword>
<feature type="compositionally biased region" description="Polar residues" evidence="5">
    <location>
        <begin position="280"/>
        <end position="297"/>
    </location>
</feature>
<feature type="compositionally biased region" description="Basic residues" evidence="5">
    <location>
        <begin position="224"/>
        <end position="233"/>
    </location>
</feature>
<feature type="compositionally biased region" description="Polar residues" evidence="5">
    <location>
        <begin position="469"/>
        <end position="488"/>
    </location>
</feature>